<keyword evidence="4 8" id="KW-0812">Transmembrane</keyword>
<evidence type="ECO:0000259" key="9">
    <source>
        <dbReference type="Pfam" id="PF01769"/>
    </source>
</evidence>
<sequence length="185" mass="20252">MNNKRVILYADDDYESIKTLFKLRAPALIIGLILGIGISFITSNFEEVLAHNVQVAFFLPFIVYIADAIGTQTEAIYSRDLRTGKAKFSNYFRKELMLGLIFGFIFCVFSGGISFLWLGDKLLALSVSVASFLTITIAPLVVLLVAYTFQSAHKDPAAGTGPVATVIQDMLSVVIYGIVTSIIIL</sequence>
<keyword evidence="6 8" id="KW-1133">Transmembrane helix</keyword>
<accession>A0A2H0NDV7</accession>
<evidence type="ECO:0000256" key="7">
    <source>
        <dbReference type="ARBA" id="ARBA00023136"/>
    </source>
</evidence>
<feature type="transmembrane region" description="Helical" evidence="8">
    <location>
        <begin position="98"/>
        <end position="118"/>
    </location>
</feature>
<protein>
    <recommendedName>
        <fullName evidence="9">SLC41A/MgtE integral membrane domain-containing protein</fullName>
    </recommendedName>
</protein>
<dbReference type="InterPro" id="IPR036739">
    <property type="entry name" value="SLC41_membr_dom_sf"/>
</dbReference>
<feature type="transmembrane region" description="Helical" evidence="8">
    <location>
        <begin position="53"/>
        <end position="77"/>
    </location>
</feature>
<organism evidence="10 11">
    <name type="scientific">Candidatus Komeilibacteria bacterium CG11_big_fil_rev_8_21_14_0_20_36_20</name>
    <dbReference type="NCBI Taxonomy" id="1974477"/>
    <lineage>
        <taxon>Bacteria</taxon>
        <taxon>Candidatus Komeiliibacteriota</taxon>
    </lineage>
</organism>
<keyword evidence="3" id="KW-0813">Transport</keyword>
<evidence type="ECO:0000256" key="2">
    <source>
        <dbReference type="ARBA" id="ARBA00009749"/>
    </source>
</evidence>
<dbReference type="InterPro" id="IPR006667">
    <property type="entry name" value="SLC41_membr_dom"/>
</dbReference>
<dbReference type="EMBL" id="PCWQ01000007">
    <property type="protein sequence ID" value="PIR07077.1"/>
    <property type="molecule type" value="Genomic_DNA"/>
</dbReference>
<keyword evidence="7 8" id="KW-0472">Membrane</keyword>
<reference evidence="10 11" key="1">
    <citation type="submission" date="2017-09" db="EMBL/GenBank/DDBJ databases">
        <title>Depth-based differentiation of microbial function through sediment-hosted aquifers and enrichment of novel symbionts in the deep terrestrial subsurface.</title>
        <authorList>
            <person name="Probst A.J."/>
            <person name="Ladd B."/>
            <person name="Jarett J.K."/>
            <person name="Geller-Mcgrath D.E."/>
            <person name="Sieber C.M."/>
            <person name="Emerson J.B."/>
            <person name="Anantharaman K."/>
            <person name="Thomas B.C."/>
            <person name="Malmstrom R."/>
            <person name="Stieglmeier M."/>
            <person name="Klingl A."/>
            <person name="Woyke T."/>
            <person name="Ryan C.M."/>
            <person name="Banfield J.F."/>
        </authorList>
    </citation>
    <scope>NUCLEOTIDE SEQUENCE [LARGE SCALE GENOMIC DNA]</scope>
    <source>
        <strain evidence="10">CG11_big_fil_rev_8_21_14_0_20_36_20</strain>
    </source>
</reference>
<feature type="transmembrane region" description="Helical" evidence="8">
    <location>
        <begin position="124"/>
        <end position="149"/>
    </location>
</feature>
<dbReference type="PANTHER" id="PTHR41394:SF5">
    <property type="entry name" value="SLC41A_MGTE INTEGRAL MEMBRANE DOMAIN-CONTAINING PROTEIN"/>
    <property type="match status" value="1"/>
</dbReference>
<dbReference type="Pfam" id="PF01769">
    <property type="entry name" value="MgtE"/>
    <property type="match status" value="1"/>
</dbReference>
<evidence type="ECO:0000256" key="3">
    <source>
        <dbReference type="ARBA" id="ARBA00022448"/>
    </source>
</evidence>
<dbReference type="PANTHER" id="PTHR41394">
    <property type="entry name" value="MAGNESIUM TRANSPORTER MGTE"/>
    <property type="match status" value="1"/>
</dbReference>
<evidence type="ECO:0000256" key="6">
    <source>
        <dbReference type="ARBA" id="ARBA00022989"/>
    </source>
</evidence>
<proteinExistence type="inferred from homology"/>
<dbReference type="SUPFAM" id="SSF161093">
    <property type="entry name" value="MgtE membrane domain-like"/>
    <property type="match status" value="1"/>
</dbReference>
<evidence type="ECO:0000256" key="5">
    <source>
        <dbReference type="ARBA" id="ARBA00022842"/>
    </source>
</evidence>
<evidence type="ECO:0000313" key="11">
    <source>
        <dbReference type="Proteomes" id="UP000230564"/>
    </source>
</evidence>
<comment type="caution">
    <text evidence="10">The sequence shown here is derived from an EMBL/GenBank/DDBJ whole genome shotgun (WGS) entry which is preliminary data.</text>
</comment>
<dbReference type="Proteomes" id="UP000230564">
    <property type="component" value="Unassembled WGS sequence"/>
</dbReference>
<feature type="transmembrane region" description="Helical" evidence="8">
    <location>
        <begin position="161"/>
        <end position="184"/>
    </location>
</feature>
<gene>
    <name evidence="10" type="ORF">COV55_01460</name>
</gene>
<keyword evidence="5" id="KW-0460">Magnesium</keyword>
<feature type="transmembrane region" description="Helical" evidence="8">
    <location>
        <begin position="21"/>
        <end position="41"/>
    </location>
</feature>
<dbReference type="Gene3D" id="1.10.357.20">
    <property type="entry name" value="SLC41 divalent cation transporters, integral membrane domain"/>
    <property type="match status" value="1"/>
</dbReference>
<dbReference type="AlphaFoldDB" id="A0A2H0NDV7"/>
<dbReference type="GO" id="GO:0016020">
    <property type="term" value="C:membrane"/>
    <property type="evidence" value="ECO:0007669"/>
    <property type="project" value="UniProtKB-SubCell"/>
</dbReference>
<evidence type="ECO:0000313" key="10">
    <source>
        <dbReference type="EMBL" id="PIR07077.1"/>
    </source>
</evidence>
<dbReference type="GO" id="GO:0008324">
    <property type="term" value="F:monoatomic cation transmembrane transporter activity"/>
    <property type="evidence" value="ECO:0007669"/>
    <property type="project" value="InterPro"/>
</dbReference>
<evidence type="ECO:0000256" key="4">
    <source>
        <dbReference type="ARBA" id="ARBA00022692"/>
    </source>
</evidence>
<feature type="domain" description="SLC41A/MgtE integral membrane" evidence="9">
    <location>
        <begin position="60"/>
        <end position="177"/>
    </location>
</feature>
<comment type="subcellular location">
    <subcellularLocation>
        <location evidence="1">Membrane</location>
        <topology evidence="1">Multi-pass membrane protein</topology>
    </subcellularLocation>
</comment>
<evidence type="ECO:0000256" key="8">
    <source>
        <dbReference type="SAM" id="Phobius"/>
    </source>
</evidence>
<comment type="similarity">
    <text evidence="2">Belongs to the SLC41A transporter family.</text>
</comment>
<evidence type="ECO:0000256" key="1">
    <source>
        <dbReference type="ARBA" id="ARBA00004141"/>
    </source>
</evidence>
<name>A0A2H0NDV7_9BACT</name>